<dbReference type="EMBL" id="CP096203">
    <property type="protein sequence ID" value="UPQ76072.1"/>
    <property type="molecule type" value="Genomic_DNA"/>
</dbReference>
<proteinExistence type="predicted"/>
<organism evidence="4 5">
    <name type="scientific">Chryseobacterium nepalense</name>
    <dbReference type="NCBI Taxonomy" id="1854498"/>
    <lineage>
        <taxon>Bacteria</taxon>
        <taxon>Pseudomonadati</taxon>
        <taxon>Bacteroidota</taxon>
        <taxon>Flavobacteriia</taxon>
        <taxon>Flavobacteriales</taxon>
        <taxon>Weeksellaceae</taxon>
        <taxon>Chryseobacterium group</taxon>
        <taxon>Chryseobacterium</taxon>
    </lineage>
</organism>
<dbReference type="SUPFAM" id="SSF52172">
    <property type="entry name" value="CheY-like"/>
    <property type="match status" value="1"/>
</dbReference>
<dbReference type="PROSITE" id="PS50110">
    <property type="entry name" value="RESPONSE_REGULATORY"/>
    <property type="match status" value="1"/>
</dbReference>
<keyword evidence="5" id="KW-1185">Reference proteome</keyword>
<name>A0ABY4K939_9FLAO</name>
<dbReference type="Pfam" id="PF00072">
    <property type="entry name" value="Response_reg"/>
    <property type="match status" value="1"/>
</dbReference>
<dbReference type="SMART" id="SM00448">
    <property type="entry name" value="REC"/>
    <property type="match status" value="1"/>
</dbReference>
<dbReference type="PROSITE" id="PS50930">
    <property type="entry name" value="HTH_LYTTR"/>
    <property type="match status" value="1"/>
</dbReference>
<dbReference type="GO" id="GO:0003677">
    <property type="term" value="F:DNA binding"/>
    <property type="evidence" value="ECO:0007669"/>
    <property type="project" value="UniProtKB-KW"/>
</dbReference>
<evidence type="ECO:0000259" key="3">
    <source>
        <dbReference type="PROSITE" id="PS50930"/>
    </source>
</evidence>
<feature type="domain" description="HTH LytTR-type" evidence="3">
    <location>
        <begin position="152"/>
        <end position="259"/>
    </location>
</feature>
<gene>
    <name evidence="4" type="ORF">M0D58_00675</name>
</gene>
<accession>A0ABY4K939</accession>
<evidence type="ECO:0000256" key="1">
    <source>
        <dbReference type="PROSITE-ProRule" id="PRU00169"/>
    </source>
</evidence>
<dbReference type="PANTHER" id="PTHR37299:SF1">
    <property type="entry name" value="STAGE 0 SPORULATION PROTEIN A HOMOLOG"/>
    <property type="match status" value="1"/>
</dbReference>
<feature type="modified residue" description="4-aspartylphosphate" evidence="1">
    <location>
        <position position="60"/>
    </location>
</feature>
<protein>
    <submittedName>
        <fullName evidence="4">LytTR family DNA-binding domain-containing protein</fullName>
    </submittedName>
</protein>
<feature type="domain" description="Response regulatory" evidence="2">
    <location>
        <begin position="6"/>
        <end position="120"/>
    </location>
</feature>
<evidence type="ECO:0000313" key="4">
    <source>
        <dbReference type="EMBL" id="UPQ76072.1"/>
    </source>
</evidence>
<evidence type="ECO:0000313" key="5">
    <source>
        <dbReference type="Proteomes" id="UP000830552"/>
    </source>
</evidence>
<dbReference type="InterPro" id="IPR011006">
    <property type="entry name" value="CheY-like_superfamily"/>
</dbReference>
<dbReference type="Proteomes" id="UP000830552">
    <property type="component" value="Chromosome"/>
</dbReference>
<dbReference type="InterPro" id="IPR046947">
    <property type="entry name" value="LytR-like"/>
</dbReference>
<dbReference type="PANTHER" id="PTHR37299">
    <property type="entry name" value="TRANSCRIPTIONAL REGULATOR-RELATED"/>
    <property type="match status" value="1"/>
</dbReference>
<keyword evidence="4" id="KW-0238">DNA-binding</keyword>
<reference evidence="4" key="1">
    <citation type="submission" date="2022-04" db="EMBL/GenBank/DDBJ databases">
        <title>Evolutionary, genomic, and biogeographic characterization of Chryseobacterium nepalense represented by a plastic-degrading bacterium AC3.</title>
        <authorList>
            <person name="Yin Z."/>
            <person name="Liu X."/>
            <person name="Wang D."/>
            <person name="Xie Z."/>
        </authorList>
    </citation>
    <scope>NUCLEOTIDE SEQUENCE</scope>
    <source>
        <strain evidence="4">AC3</strain>
    </source>
</reference>
<keyword evidence="1" id="KW-0597">Phosphoprotein</keyword>
<dbReference type="Gene3D" id="2.40.50.1020">
    <property type="entry name" value="LytTr DNA-binding domain"/>
    <property type="match status" value="1"/>
</dbReference>
<dbReference type="InterPro" id="IPR001789">
    <property type="entry name" value="Sig_transdc_resp-reg_receiver"/>
</dbReference>
<sequence>MRRNIHIIIIEDEPATARHLEYILKEINPEIQITKCLQSIAEATEWFTLNDNNYDLIFSDIRLSDGLSFEIFRKVNIKKPVIFVTAYHDYAIEAFRNNGIDYVLKPFDKEEITRTIFKYHILIAADSEKRQNEKASLLQKLQNATKHYRKSFLIHYCGRLIPVEAAKINWFHTANEIVYAHLSDGRQYIMEFTLEQLENELEPTLFFRANRQFIINKKAVEAVEYFFNGRLLIKIHPSPQDQIIVSKAKAMTFRKWLDQ</sequence>
<dbReference type="SMART" id="SM00850">
    <property type="entry name" value="LytTR"/>
    <property type="match status" value="1"/>
</dbReference>
<dbReference type="RefSeq" id="WP_248392711.1">
    <property type="nucleotide sequence ID" value="NZ_CP096203.1"/>
</dbReference>
<dbReference type="InterPro" id="IPR007492">
    <property type="entry name" value="LytTR_DNA-bd_dom"/>
</dbReference>
<dbReference type="Pfam" id="PF04397">
    <property type="entry name" value="LytTR"/>
    <property type="match status" value="1"/>
</dbReference>
<dbReference type="Gene3D" id="3.40.50.2300">
    <property type="match status" value="1"/>
</dbReference>
<evidence type="ECO:0000259" key="2">
    <source>
        <dbReference type="PROSITE" id="PS50110"/>
    </source>
</evidence>